<feature type="signal peptide" evidence="2">
    <location>
        <begin position="1"/>
        <end position="26"/>
    </location>
</feature>
<feature type="compositionally biased region" description="Polar residues" evidence="1">
    <location>
        <begin position="77"/>
        <end position="86"/>
    </location>
</feature>
<comment type="caution">
    <text evidence="3">The sequence shown here is derived from an EMBL/GenBank/DDBJ whole genome shotgun (WGS) entry which is preliminary data.</text>
</comment>
<feature type="region of interest" description="Disordered" evidence="1">
    <location>
        <begin position="35"/>
        <end position="86"/>
    </location>
</feature>
<accession>A0A1R3IQ97</accession>
<dbReference type="AlphaFoldDB" id="A0A1R3IQ97"/>
<name>A0A1R3IQ97_9ROSI</name>
<keyword evidence="4" id="KW-1185">Reference proteome</keyword>
<keyword evidence="2" id="KW-0732">Signal</keyword>
<evidence type="ECO:0000313" key="3">
    <source>
        <dbReference type="EMBL" id="OMO84769.1"/>
    </source>
</evidence>
<dbReference type="Proteomes" id="UP000187203">
    <property type="component" value="Unassembled WGS sequence"/>
</dbReference>
<dbReference type="EMBL" id="AWUE01017809">
    <property type="protein sequence ID" value="OMO84769.1"/>
    <property type="molecule type" value="Genomic_DNA"/>
</dbReference>
<dbReference type="OrthoDB" id="1103541at2759"/>
<feature type="chain" id="PRO_5013023476" evidence="2">
    <location>
        <begin position="27"/>
        <end position="86"/>
    </location>
</feature>
<organism evidence="3 4">
    <name type="scientific">Corchorus olitorius</name>
    <dbReference type="NCBI Taxonomy" id="93759"/>
    <lineage>
        <taxon>Eukaryota</taxon>
        <taxon>Viridiplantae</taxon>
        <taxon>Streptophyta</taxon>
        <taxon>Embryophyta</taxon>
        <taxon>Tracheophyta</taxon>
        <taxon>Spermatophyta</taxon>
        <taxon>Magnoliopsida</taxon>
        <taxon>eudicotyledons</taxon>
        <taxon>Gunneridae</taxon>
        <taxon>Pentapetalae</taxon>
        <taxon>rosids</taxon>
        <taxon>malvids</taxon>
        <taxon>Malvales</taxon>
        <taxon>Malvaceae</taxon>
        <taxon>Grewioideae</taxon>
        <taxon>Apeibeae</taxon>
        <taxon>Corchorus</taxon>
    </lineage>
</organism>
<gene>
    <name evidence="3" type="ORF">COLO4_21851</name>
</gene>
<protein>
    <submittedName>
        <fullName evidence="3">Uncharacterized protein</fullName>
    </submittedName>
</protein>
<sequence>MNRFHRFQLCFLVIILLLFTPARIQAIRIRNLESVATSAKSPRNPTGTTSQVFHPGSSKAPFTGQAGQFEEKRRVPTGSNPLHNRR</sequence>
<evidence type="ECO:0000256" key="1">
    <source>
        <dbReference type="SAM" id="MobiDB-lite"/>
    </source>
</evidence>
<evidence type="ECO:0000313" key="4">
    <source>
        <dbReference type="Proteomes" id="UP000187203"/>
    </source>
</evidence>
<reference evidence="4" key="1">
    <citation type="submission" date="2013-09" db="EMBL/GenBank/DDBJ databases">
        <title>Corchorus olitorius genome sequencing.</title>
        <authorList>
            <person name="Alam M."/>
            <person name="Haque M.S."/>
            <person name="Islam M.S."/>
            <person name="Emdad E.M."/>
            <person name="Islam M.M."/>
            <person name="Ahmed B."/>
            <person name="Halim A."/>
            <person name="Hossen Q.M.M."/>
            <person name="Hossain M.Z."/>
            <person name="Ahmed R."/>
            <person name="Khan M.M."/>
            <person name="Islam R."/>
            <person name="Rashid M.M."/>
            <person name="Khan S.A."/>
            <person name="Rahman M.S."/>
            <person name="Alam M."/>
            <person name="Yahiya A.S."/>
            <person name="Khan M.S."/>
            <person name="Azam M.S."/>
            <person name="Haque T."/>
            <person name="Lashkar M.Z.H."/>
            <person name="Akhand A.I."/>
            <person name="Morshed G."/>
            <person name="Roy S."/>
            <person name="Uddin K.S."/>
            <person name="Rabeya T."/>
            <person name="Hossain A.S."/>
            <person name="Chowdhury A."/>
            <person name="Snigdha A.R."/>
            <person name="Mortoza M.S."/>
            <person name="Matin S.A."/>
            <person name="Hoque S.M.E."/>
            <person name="Islam M.K."/>
            <person name="Roy D.K."/>
            <person name="Haider R."/>
            <person name="Moosa M.M."/>
            <person name="Elias S.M."/>
            <person name="Hasan A.M."/>
            <person name="Jahan S."/>
            <person name="Shafiuddin M."/>
            <person name="Mahmood N."/>
            <person name="Shommy N.S."/>
        </authorList>
    </citation>
    <scope>NUCLEOTIDE SEQUENCE [LARGE SCALE GENOMIC DNA]</scope>
    <source>
        <strain evidence="4">cv. O-4</strain>
    </source>
</reference>
<proteinExistence type="predicted"/>
<evidence type="ECO:0000256" key="2">
    <source>
        <dbReference type="SAM" id="SignalP"/>
    </source>
</evidence>
<feature type="compositionally biased region" description="Polar residues" evidence="1">
    <location>
        <begin position="35"/>
        <end position="52"/>
    </location>
</feature>